<dbReference type="RefSeq" id="WP_051608294.1">
    <property type="nucleotide sequence ID" value="NZ_JFZV01000012.1"/>
</dbReference>
<keyword evidence="1" id="KW-0812">Transmembrane</keyword>
<feature type="transmembrane region" description="Helical" evidence="1">
    <location>
        <begin position="83"/>
        <end position="104"/>
    </location>
</feature>
<dbReference type="OrthoDB" id="8641246at2"/>
<evidence type="ECO:0000313" key="3">
    <source>
        <dbReference type="EMBL" id="KDN14053.1"/>
    </source>
</evidence>
<dbReference type="Proteomes" id="UP000027170">
    <property type="component" value="Unassembled WGS sequence"/>
</dbReference>
<dbReference type="AlphaFoldDB" id="A0A836MPT7"/>
<organism evidence="3 4">
    <name type="scientific">Snodgrassella communis</name>
    <dbReference type="NCBI Taxonomy" id="2946699"/>
    <lineage>
        <taxon>Bacteria</taxon>
        <taxon>Pseudomonadati</taxon>
        <taxon>Pseudomonadota</taxon>
        <taxon>Betaproteobacteria</taxon>
        <taxon>Neisseriales</taxon>
        <taxon>Neisseriaceae</taxon>
        <taxon>Snodgrassella</taxon>
    </lineage>
</organism>
<sequence length="1033" mass="115113">MIRIYPSRLNGEPIETHQHQKTSLADWFFFNVAGFDLDREHPIVIEVNGVEVEPGKWRNTIIDAQDDVRIYPKPYAIGVGVSAWVYAYYAVVAAVALYSVYMILTMSSQGAANTNTNGDGLELNPAKANSAKLGDPIREVFGRQRIYPDYVVQPVNRFVSGKPETYQAHLFLSIGVGEFEFTKNDIRIGNTPIAALGSDVEYVVYPPGADISGDFRSENWWSSTEVGGTSSGAGLDMAVTAPDGNTVSATTATASGYTVFFDISTPADKADFKDTWVAGKNVSIKMPADFSVQNQNGYSLIAGDSLKELNAYVGMPVTLYIGKSGFDLLITSYQDSKTDPDTQITTPITPRVTLSYADNTPFHGLGERQQRLSISHRGCEYRISEVNGLTVTLDRVIDGIVDKNWTGFIPRTVMDFIADNINDKERWLGPFLACPENEKVDAIELNFAFPSGICDWDDEGRKERQSVLWAVEYRYVNQTNWTHIEGKWYEKNVNGLGYTLRYNFPEPGLIEVRARRRNIQNDDGAHDNMYWQALRGRLLKRPTSYPDVTTIGITVTTGGKLAAQSDRRVNIVATRKYNNGKSRSISGALKHVLDSIGLIDYDAATIDEMEANLWTPNKQYFDCQVDKTQSVLDMLQKICTAGFAYPFLSDGLVSVGYEGEKNWVGMITPQEMAEPLQISFTAPSADDYDGIDVTYINSRTWSEETVLCRLDDVPNPQKIESYKLDGVVNEDQAYRIGMRRLMKYRYQRLSFSCKTEMDALCYNYGDRIILTDDIPGHKTISCLITDIRRVDNNAHIQVSELLDWQYSNPKILIRWQDGSASGVLSARQIDGGISTPWLPEFDEVILNDAAIEPPRAVFCESKQIGYDAVIDNIEPEDDGICTITAHEYRLSYYDYDDAIYPFGDKNYLSSLPYPYVDTAAFGVSASLTDITSKTMPNCVLGENINTGVTLDSIVIRDNLNKLNSKAENITASVSLNQITIKELLTQISSNAESLTATVNLDSVSIKTLLVQDSMPVEHINASVNLDVITIKDI</sequence>
<reference evidence="3 4" key="1">
    <citation type="submission" date="2014-03" db="EMBL/GenBank/DDBJ databases">
        <title>The genomes of two eusocial bee gut symbionts.</title>
        <authorList>
            <person name="Kwong W.K."/>
            <person name="Engel P."/>
            <person name="Koch H."/>
            <person name="Moran N.A."/>
        </authorList>
    </citation>
    <scope>NUCLEOTIDE SEQUENCE [LARGE SCALE GENOMIC DNA]</scope>
    <source>
        <strain evidence="4">wkB29</strain>
    </source>
</reference>
<protein>
    <recommendedName>
        <fullName evidence="2">Tip attachment protein J HDII-ins2 domain-containing protein</fullName>
    </recommendedName>
</protein>
<dbReference type="Pfam" id="PF24801">
    <property type="entry name" value="FNIII-A_GpJ"/>
    <property type="match status" value="1"/>
</dbReference>
<keyword evidence="1" id="KW-1133">Transmembrane helix</keyword>
<dbReference type="EMBL" id="JFZV01000012">
    <property type="protein sequence ID" value="KDN14053.1"/>
    <property type="molecule type" value="Genomic_DNA"/>
</dbReference>
<evidence type="ECO:0000259" key="2">
    <source>
        <dbReference type="Pfam" id="PF24801"/>
    </source>
</evidence>
<dbReference type="NCBIfam" id="NF040662">
    <property type="entry name" value="attach_TipJ_rel"/>
    <property type="match status" value="1"/>
</dbReference>
<keyword evidence="1" id="KW-0472">Membrane</keyword>
<evidence type="ECO:0000313" key="4">
    <source>
        <dbReference type="Proteomes" id="UP000027170"/>
    </source>
</evidence>
<gene>
    <name evidence="3" type="ORF">SALWKB29_1955</name>
</gene>
<name>A0A836MPT7_9NEIS</name>
<dbReference type="InterPro" id="IPR055385">
    <property type="entry name" value="GpJ_HDII-ins2"/>
</dbReference>
<proteinExistence type="predicted"/>
<comment type="caution">
    <text evidence="3">The sequence shown here is derived from an EMBL/GenBank/DDBJ whole genome shotgun (WGS) entry which is preliminary data.</text>
</comment>
<evidence type="ECO:0000256" key="1">
    <source>
        <dbReference type="SAM" id="Phobius"/>
    </source>
</evidence>
<accession>A0A836MPT7</accession>
<keyword evidence="4" id="KW-1185">Reference proteome</keyword>
<feature type="domain" description="Tip attachment protein J HDII-ins2" evidence="2">
    <location>
        <begin position="436"/>
        <end position="535"/>
    </location>
</feature>